<keyword evidence="2" id="KW-0548">Nucleotidyltransferase</keyword>
<keyword evidence="3" id="KW-1185">Reference proteome</keyword>
<feature type="region of interest" description="Disordered" evidence="1">
    <location>
        <begin position="1"/>
        <end position="47"/>
    </location>
</feature>
<name>A0A1Z5HW24_9FIRM</name>
<accession>A0A1Z5HW24</accession>
<protein>
    <submittedName>
        <fullName evidence="2">Retron-type reverse transcriptase</fullName>
    </submittedName>
</protein>
<proteinExistence type="predicted"/>
<dbReference type="GO" id="GO:0003964">
    <property type="term" value="F:RNA-directed DNA polymerase activity"/>
    <property type="evidence" value="ECO:0007669"/>
    <property type="project" value="UniProtKB-KW"/>
</dbReference>
<dbReference type="EMBL" id="BDGJ01000161">
    <property type="protein sequence ID" value="GAW93531.1"/>
    <property type="molecule type" value="Genomic_DNA"/>
</dbReference>
<organism evidence="2 3">
    <name type="scientific">Calderihabitans maritimus</name>
    <dbReference type="NCBI Taxonomy" id="1246530"/>
    <lineage>
        <taxon>Bacteria</taxon>
        <taxon>Bacillati</taxon>
        <taxon>Bacillota</taxon>
        <taxon>Clostridia</taxon>
        <taxon>Neomoorellales</taxon>
        <taxon>Calderihabitantaceae</taxon>
        <taxon>Calderihabitans</taxon>
    </lineage>
</organism>
<sequence length="47" mass="5005">MSRGTAEPAGVSRGHSTLGVVNSRGRPEHQVRGETDAFARRAKTAEN</sequence>
<dbReference type="AlphaFoldDB" id="A0A1Z5HW24"/>
<evidence type="ECO:0000313" key="3">
    <source>
        <dbReference type="Proteomes" id="UP000197032"/>
    </source>
</evidence>
<dbReference type="Proteomes" id="UP000197032">
    <property type="component" value="Unassembled WGS sequence"/>
</dbReference>
<evidence type="ECO:0000313" key="2">
    <source>
        <dbReference type="EMBL" id="GAW93531.1"/>
    </source>
</evidence>
<comment type="caution">
    <text evidence="2">The sequence shown here is derived from an EMBL/GenBank/DDBJ whole genome shotgun (WGS) entry which is preliminary data.</text>
</comment>
<feature type="compositionally biased region" description="Basic and acidic residues" evidence="1">
    <location>
        <begin position="25"/>
        <end position="47"/>
    </location>
</feature>
<evidence type="ECO:0000256" key="1">
    <source>
        <dbReference type="SAM" id="MobiDB-lite"/>
    </source>
</evidence>
<reference evidence="3" key="1">
    <citation type="journal article" date="2017" name="Appl. Environ. Microbiol.">
        <title>Genomic analysis of Calderihabitans maritimus KKC1, a thermophilic hydrogenogenic carboxydotrophic bacterium isolated from marine sediment.</title>
        <authorList>
            <person name="Omae K."/>
            <person name="Yoneda Y."/>
            <person name="Fukuyama Y."/>
            <person name="Yoshida T."/>
            <person name="Sako Y."/>
        </authorList>
    </citation>
    <scope>NUCLEOTIDE SEQUENCE [LARGE SCALE GENOMIC DNA]</scope>
    <source>
        <strain evidence="3">KKC1</strain>
    </source>
</reference>
<gene>
    <name evidence="2" type="ORF">KKC1_26620</name>
</gene>
<feature type="non-terminal residue" evidence="2">
    <location>
        <position position="47"/>
    </location>
</feature>
<keyword evidence="2" id="KW-0808">Transferase</keyword>
<keyword evidence="2" id="KW-0695">RNA-directed DNA polymerase</keyword>